<proteinExistence type="predicted"/>
<organism evidence="1">
    <name type="scientific">Thermogemmatispora argillosa</name>
    <dbReference type="NCBI Taxonomy" id="2045280"/>
    <lineage>
        <taxon>Bacteria</taxon>
        <taxon>Bacillati</taxon>
        <taxon>Chloroflexota</taxon>
        <taxon>Ktedonobacteria</taxon>
        <taxon>Thermogemmatisporales</taxon>
        <taxon>Thermogemmatisporaceae</taxon>
        <taxon>Thermogemmatispora</taxon>
    </lineage>
</organism>
<accession>A0A455T828</accession>
<evidence type="ECO:0000313" key="1">
    <source>
        <dbReference type="EMBL" id="BBH95618.1"/>
    </source>
</evidence>
<protein>
    <submittedName>
        <fullName evidence="1">Uncharacterized protein</fullName>
    </submittedName>
</protein>
<reference evidence="1" key="1">
    <citation type="submission" date="2018-12" db="EMBL/GenBank/DDBJ databases">
        <title>Novel natural products biosynthetic potential of the class Ktedonobacteria.</title>
        <authorList>
            <person name="Zheng Y."/>
            <person name="Saitou A."/>
            <person name="Wang C.M."/>
            <person name="Toyoda A."/>
            <person name="Minakuchi Y."/>
            <person name="Sekiguchi Y."/>
            <person name="Ueda K."/>
            <person name="Takano H."/>
            <person name="Sakai Y."/>
            <person name="Yokota A."/>
            <person name="Yabe S."/>
        </authorList>
    </citation>
    <scope>NUCLEOTIDE SEQUENCE</scope>
    <source>
        <strain evidence="1">A3-2</strain>
    </source>
</reference>
<dbReference type="EMBL" id="AP019377">
    <property type="protein sequence ID" value="BBH95618.1"/>
    <property type="molecule type" value="Genomic_DNA"/>
</dbReference>
<dbReference type="AlphaFoldDB" id="A0A455T828"/>
<gene>
    <name evidence="1" type="ORF">KTA_38170</name>
</gene>
<name>A0A455T828_9CHLR</name>
<sequence length="100" mass="10799">MAGAEATQCKARTKSQWTQPRKAKMWARALVKAARAMPGGKSSPLSPAHISFGKETLCRGPHVPLHLQASVGDQTPDLPTLRDGSAPLRQALIYRNISII</sequence>